<dbReference type="RefSeq" id="WP_072913951.1">
    <property type="nucleotide sequence ID" value="NZ_FRAR01000015.1"/>
</dbReference>
<reference evidence="2" key="1">
    <citation type="submission" date="2016-11" db="EMBL/GenBank/DDBJ databases">
        <authorList>
            <person name="Varghese N."/>
            <person name="Submissions S."/>
        </authorList>
    </citation>
    <scope>NUCLEOTIDE SEQUENCE [LARGE SCALE GENOMIC DNA]</scope>
    <source>
        <strain evidence="2">DSM 10349</strain>
    </source>
</reference>
<evidence type="ECO:0008006" key="3">
    <source>
        <dbReference type="Google" id="ProtNLM"/>
    </source>
</evidence>
<gene>
    <name evidence="1" type="ORF">SAMN02745123_02082</name>
</gene>
<dbReference type="Proteomes" id="UP000183997">
    <property type="component" value="Unassembled WGS sequence"/>
</dbReference>
<name>A0A1M6SZM3_9FIRM</name>
<dbReference type="STRING" id="1121421.SAMN02745123_02082"/>
<evidence type="ECO:0000313" key="2">
    <source>
        <dbReference type="Proteomes" id="UP000183997"/>
    </source>
</evidence>
<dbReference type="InterPro" id="IPR015001">
    <property type="entry name" value="DUF1850"/>
</dbReference>
<dbReference type="OrthoDB" id="4304at2"/>
<sequence>MNKQRAKRLLLGLLLASFLLIFLLPLPTLLVGEQQGATVLAIPLVLDKSFTYEYLHSVLKTPVQENFVLAPGNDLLLESTCYQSLGVGTPFLPGEGELENHNGLYVLKGQNRIFHQLNLGLVDFTEQVILYRGTRYELADFFTSGSLIELQVKNITFAKFIWLTLERR</sequence>
<proteinExistence type="predicted"/>
<dbReference type="Pfam" id="PF08905">
    <property type="entry name" value="DUF1850"/>
    <property type="match status" value="1"/>
</dbReference>
<dbReference type="AlphaFoldDB" id="A0A1M6SZM3"/>
<dbReference type="EMBL" id="FRAR01000015">
    <property type="protein sequence ID" value="SHK50203.1"/>
    <property type="molecule type" value="Genomic_DNA"/>
</dbReference>
<keyword evidence="2" id="KW-1185">Reference proteome</keyword>
<accession>A0A1M6SZM3</accession>
<organism evidence="1 2">
    <name type="scientific">Desulforamulus aeronauticus DSM 10349</name>
    <dbReference type="NCBI Taxonomy" id="1121421"/>
    <lineage>
        <taxon>Bacteria</taxon>
        <taxon>Bacillati</taxon>
        <taxon>Bacillota</taxon>
        <taxon>Clostridia</taxon>
        <taxon>Eubacteriales</taxon>
        <taxon>Peptococcaceae</taxon>
        <taxon>Desulforamulus</taxon>
    </lineage>
</organism>
<protein>
    <recommendedName>
        <fullName evidence="3">DUF1850 domain-containing protein</fullName>
    </recommendedName>
</protein>
<evidence type="ECO:0000313" key="1">
    <source>
        <dbReference type="EMBL" id="SHK50203.1"/>
    </source>
</evidence>